<dbReference type="AlphaFoldDB" id="A0A9D2MAN0"/>
<feature type="domain" description="SnoaL-like" evidence="1">
    <location>
        <begin position="10"/>
        <end position="110"/>
    </location>
</feature>
<dbReference type="InterPro" id="IPR037401">
    <property type="entry name" value="SnoaL-like"/>
</dbReference>
<reference evidence="2" key="2">
    <citation type="submission" date="2021-04" db="EMBL/GenBank/DDBJ databases">
        <authorList>
            <person name="Gilroy R."/>
        </authorList>
    </citation>
    <scope>NUCLEOTIDE SEQUENCE</scope>
    <source>
        <strain evidence="2">CHK189-11263</strain>
    </source>
</reference>
<evidence type="ECO:0000313" key="3">
    <source>
        <dbReference type="Proteomes" id="UP000824208"/>
    </source>
</evidence>
<dbReference type="Pfam" id="PF12680">
    <property type="entry name" value="SnoaL_2"/>
    <property type="match status" value="1"/>
</dbReference>
<evidence type="ECO:0000313" key="2">
    <source>
        <dbReference type="EMBL" id="HJB56148.1"/>
    </source>
</evidence>
<proteinExistence type="predicted"/>
<dbReference type="Gene3D" id="3.10.450.50">
    <property type="match status" value="1"/>
</dbReference>
<gene>
    <name evidence="2" type="ORF">H9714_01200</name>
</gene>
<dbReference type="Proteomes" id="UP000824208">
    <property type="component" value="Unassembled WGS sequence"/>
</dbReference>
<protein>
    <submittedName>
        <fullName evidence="2">Nuclear transport factor 2 family protein</fullName>
    </submittedName>
</protein>
<evidence type="ECO:0000259" key="1">
    <source>
        <dbReference type="Pfam" id="PF12680"/>
    </source>
</evidence>
<organism evidence="2 3">
    <name type="scientific">Candidatus Flavonifractor intestinipullorum</name>
    <dbReference type="NCBI Taxonomy" id="2838587"/>
    <lineage>
        <taxon>Bacteria</taxon>
        <taxon>Bacillati</taxon>
        <taxon>Bacillota</taxon>
        <taxon>Clostridia</taxon>
        <taxon>Eubacteriales</taxon>
        <taxon>Oscillospiraceae</taxon>
        <taxon>Flavonifractor</taxon>
    </lineage>
</organism>
<dbReference type="InterPro" id="IPR032710">
    <property type="entry name" value="NTF2-like_dom_sf"/>
</dbReference>
<reference evidence="2" key="1">
    <citation type="journal article" date="2021" name="PeerJ">
        <title>Extensive microbial diversity within the chicken gut microbiome revealed by metagenomics and culture.</title>
        <authorList>
            <person name="Gilroy R."/>
            <person name="Ravi A."/>
            <person name="Getino M."/>
            <person name="Pursley I."/>
            <person name="Horton D.L."/>
            <person name="Alikhan N.F."/>
            <person name="Baker D."/>
            <person name="Gharbi K."/>
            <person name="Hall N."/>
            <person name="Watson M."/>
            <person name="Adriaenssens E.M."/>
            <person name="Foster-Nyarko E."/>
            <person name="Jarju S."/>
            <person name="Secka A."/>
            <person name="Antonio M."/>
            <person name="Oren A."/>
            <person name="Chaudhuri R.R."/>
            <person name="La Ragione R."/>
            <person name="Hildebrand F."/>
            <person name="Pallen M.J."/>
        </authorList>
    </citation>
    <scope>NUCLEOTIDE SEQUENCE</scope>
    <source>
        <strain evidence="2">CHK189-11263</strain>
    </source>
</reference>
<sequence>MDVTPRERLVRAWFDSWLRGELDDIAALFTPECTYIESWGPEYHGRQQVAHWFQEWNTRGRVLVWDIRQFLHQGGQSVVEWLFHCAMADGTEQRFEGLSLIRWAPDGRMAFLQEFGCNLERYNPYAAGGTPVFPDTKALWF</sequence>
<dbReference type="EMBL" id="DWYC01000013">
    <property type="protein sequence ID" value="HJB56148.1"/>
    <property type="molecule type" value="Genomic_DNA"/>
</dbReference>
<dbReference type="SUPFAM" id="SSF54427">
    <property type="entry name" value="NTF2-like"/>
    <property type="match status" value="1"/>
</dbReference>
<accession>A0A9D2MAN0</accession>
<comment type="caution">
    <text evidence="2">The sequence shown here is derived from an EMBL/GenBank/DDBJ whole genome shotgun (WGS) entry which is preliminary data.</text>
</comment>
<name>A0A9D2MAN0_9FIRM</name>